<accession>A0ABQ8SH08</accession>
<dbReference type="PANTHER" id="PTHR46114:SF1">
    <property type="entry name" value="ZAD DOMAIN-CONTAINING PROTEIN"/>
    <property type="match status" value="1"/>
</dbReference>
<gene>
    <name evidence="1" type="ORF">ANN_15680</name>
</gene>
<comment type="caution">
    <text evidence="1">The sequence shown here is derived from an EMBL/GenBank/DDBJ whole genome shotgun (WGS) entry which is preliminary data.</text>
</comment>
<organism evidence="1 2">
    <name type="scientific">Periplaneta americana</name>
    <name type="common">American cockroach</name>
    <name type="synonym">Blatta americana</name>
    <dbReference type="NCBI Taxonomy" id="6978"/>
    <lineage>
        <taxon>Eukaryota</taxon>
        <taxon>Metazoa</taxon>
        <taxon>Ecdysozoa</taxon>
        <taxon>Arthropoda</taxon>
        <taxon>Hexapoda</taxon>
        <taxon>Insecta</taxon>
        <taxon>Pterygota</taxon>
        <taxon>Neoptera</taxon>
        <taxon>Polyneoptera</taxon>
        <taxon>Dictyoptera</taxon>
        <taxon>Blattodea</taxon>
        <taxon>Blattoidea</taxon>
        <taxon>Blattidae</taxon>
        <taxon>Blattinae</taxon>
        <taxon>Periplaneta</taxon>
    </lineage>
</organism>
<evidence type="ECO:0000313" key="1">
    <source>
        <dbReference type="EMBL" id="KAJ4433421.1"/>
    </source>
</evidence>
<reference evidence="1 2" key="1">
    <citation type="journal article" date="2022" name="Allergy">
        <title>Genome assembly and annotation of Periplaneta americana reveal a comprehensive cockroach allergen profile.</title>
        <authorList>
            <person name="Wang L."/>
            <person name="Xiong Q."/>
            <person name="Saelim N."/>
            <person name="Wang L."/>
            <person name="Nong W."/>
            <person name="Wan A.T."/>
            <person name="Shi M."/>
            <person name="Liu X."/>
            <person name="Cao Q."/>
            <person name="Hui J.H.L."/>
            <person name="Sookrung N."/>
            <person name="Leung T.F."/>
            <person name="Tungtrongchitr A."/>
            <person name="Tsui S.K.W."/>
        </authorList>
    </citation>
    <scope>NUCLEOTIDE SEQUENCE [LARGE SCALE GENOMIC DNA]</scope>
    <source>
        <strain evidence="1">PWHHKU_190912</strain>
    </source>
</reference>
<dbReference type="Proteomes" id="UP001148838">
    <property type="component" value="Unassembled WGS sequence"/>
</dbReference>
<sequence length="212" mass="24524">MESFNSSIVLGVLKNILCEIVRICLFSAQNQYAEVRARFDNTKQQEFCSDLKQCIPYGLMCTESENASLFFVSRKGFKIYYDFTFRVENYIELVVETMLSAYDKMECNMSLKIHFLHSHLDLFTPNFEARLNDMKMIMPVKRVLGPAPKVPEKTTIRGVPPFIQAYAVKSAVSLREFYMDMFATTSPERAPSDQFRNLSSACNQLHEWARES</sequence>
<keyword evidence="2" id="KW-1185">Reference proteome</keyword>
<evidence type="ECO:0000313" key="2">
    <source>
        <dbReference type="Proteomes" id="UP001148838"/>
    </source>
</evidence>
<dbReference type="EMBL" id="JAJSOF020000027">
    <property type="protein sequence ID" value="KAJ4433421.1"/>
    <property type="molecule type" value="Genomic_DNA"/>
</dbReference>
<name>A0ABQ8SH08_PERAM</name>
<proteinExistence type="predicted"/>
<dbReference type="PANTHER" id="PTHR46114">
    <property type="entry name" value="APPLE DOMAIN-CONTAINING PROTEIN"/>
    <property type="match status" value="1"/>
</dbReference>
<protein>
    <submittedName>
        <fullName evidence="1">Uncharacterized protein</fullName>
    </submittedName>
</protein>